<name>A0A0R3MU50_9BRAD</name>
<accession>A0A0R3MU50</accession>
<evidence type="ECO:0000313" key="2">
    <source>
        <dbReference type="Proteomes" id="UP000052023"/>
    </source>
</evidence>
<protein>
    <submittedName>
        <fullName evidence="1">Uncharacterized protein</fullName>
    </submittedName>
</protein>
<comment type="caution">
    <text evidence="1">The sequence shown here is derived from an EMBL/GenBank/DDBJ whole genome shotgun (WGS) entry which is preliminary data.</text>
</comment>
<proteinExistence type="predicted"/>
<dbReference type="Proteomes" id="UP000052023">
    <property type="component" value="Unassembled WGS sequence"/>
</dbReference>
<reference evidence="1 2" key="1">
    <citation type="submission" date="2014-03" db="EMBL/GenBank/DDBJ databases">
        <title>Bradyrhizobium valentinum sp. nov., isolated from effective nodules of Lupinus mariae-josephae, a lupine endemic of basic-lime soils in Eastern Spain.</title>
        <authorList>
            <person name="Duran D."/>
            <person name="Rey L."/>
            <person name="Navarro A."/>
            <person name="Busquets A."/>
            <person name="Imperial J."/>
            <person name="Ruiz-Argueso T."/>
        </authorList>
    </citation>
    <scope>NUCLEOTIDE SEQUENCE [LARGE SCALE GENOMIC DNA]</scope>
    <source>
        <strain evidence="1 2">Ro19</strain>
    </source>
</reference>
<evidence type="ECO:0000313" key="1">
    <source>
        <dbReference type="EMBL" id="KRR23604.1"/>
    </source>
</evidence>
<dbReference type="EMBL" id="LLYA01000159">
    <property type="protein sequence ID" value="KRR23604.1"/>
    <property type="molecule type" value="Genomic_DNA"/>
</dbReference>
<keyword evidence="2" id="KW-1185">Reference proteome</keyword>
<sequence length="260" mass="29056">MDLDNIDNVVRLAMHVGVASHEDAQICLGLARDLGISDSVLSISNKGIELVHRWQAIRTRLYQLLLHDWAEFSAKAMLTVMIELAVSAGLLGPDSWVLTDDALLTHLTRHSVGEHQRISELAGRIMRGDLYEPLALWRTPIVEKYKDLAKAEYKREMEQLIGADLRTPSIFHVILDNRKVCREVALFNRDSRSTMHFGRDSREVLIGLFASRSDLSASAQRRAVESVRAKLTADGVDTISELDDPLQESVTATAQLALFS</sequence>
<dbReference type="AlphaFoldDB" id="A0A0R3MU50"/>
<organism evidence="1 2">
    <name type="scientific">Bradyrhizobium retamae</name>
    <dbReference type="NCBI Taxonomy" id="1300035"/>
    <lineage>
        <taxon>Bacteria</taxon>
        <taxon>Pseudomonadati</taxon>
        <taxon>Pseudomonadota</taxon>
        <taxon>Alphaproteobacteria</taxon>
        <taxon>Hyphomicrobiales</taxon>
        <taxon>Nitrobacteraceae</taxon>
        <taxon>Bradyrhizobium</taxon>
    </lineage>
</organism>
<gene>
    <name evidence="1" type="ORF">CQ13_06130</name>
</gene>